<sequence>MAVAVADAAVPVIRTQGLSKIYSAGTEAEVAALRGVDLIINRGEFVAIMGPSGSGKSTLMNLIGCLDTPSDGQYFCDGVDVSTLDKEELATLRRDKIGFVFQGFHLLTRMDATDNVAMPLGYARIPSAERRQLARAALASVGLAERAGHRPNELSGGQQQRVAIARALVNNPPILLADEPTGALDSKTGEEILALFKRLRDDGHTVILITHDAHVAAHADRTFVMRDGELHAQTDAEAAA</sequence>
<dbReference type="SMART" id="SM00382">
    <property type="entry name" value="AAA"/>
    <property type="match status" value="1"/>
</dbReference>
<dbReference type="GO" id="GO:0016887">
    <property type="term" value="F:ATP hydrolysis activity"/>
    <property type="evidence" value="ECO:0007669"/>
    <property type="project" value="InterPro"/>
</dbReference>
<dbReference type="InterPro" id="IPR003439">
    <property type="entry name" value="ABC_transporter-like_ATP-bd"/>
</dbReference>
<protein>
    <submittedName>
        <fullName evidence="6">ABC transporter ATP-binding protein</fullName>
    </submittedName>
</protein>
<dbReference type="FunFam" id="3.40.50.300:FF:000032">
    <property type="entry name" value="Export ABC transporter ATP-binding protein"/>
    <property type="match status" value="1"/>
</dbReference>
<evidence type="ECO:0000256" key="4">
    <source>
        <dbReference type="ARBA" id="ARBA00038388"/>
    </source>
</evidence>
<dbReference type="Proteomes" id="UP000515804">
    <property type="component" value="Chromosome"/>
</dbReference>
<dbReference type="PANTHER" id="PTHR24220:SF86">
    <property type="entry name" value="ABC TRANSPORTER ABCH.1"/>
    <property type="match status" value="1"/>
</dbReference>
<dbReference type="GO" id="GO:1902495">
    <property type="term" value="C:transmembrane transporter complex"/>
    <property type="evidence" value="ECO:0007669"/>
    <property type="project" value="UniProtKB-ARBA"/>
</dbReference>
<dbReference type="Pfam" id="PF00005">
    <property type="entry name" value="ABC_tran"/>
    <property type="match status" value="1"/>
</dbReference>
<proteinExistence type="inferred from homology"/>
<evidence type="ECO:0000256" key="1">
    <source>
        <dbReference type="ARBA" id="ARBA00022448"/>
    </source>
</evidence>
<dbReference type="PROSITE" id="PS50893">
    <property type="entry name" value="ABC_TRANSPORTER_2"/>
    <property type="match status" value="1"/>
</dbReference>
<evidence type="ECO:0000256" key="2">
    <source>
        <dbReference type="ARBA" id="ARBA00022741"/>
    </source>
</evidence>
<dbReference type="KEGG" id="tcn:H9L16_08705"/>
<dbReference type="PANTHER" id="PTHR24220">
    <property type="entry name" value="IMPORT ATP-BINDING PROTEIN"/>
    <property type="match status" value="1"/>
</dbReference>
<evidence type="ECO:0000313" key="7">
    <source>
        <dbReference type="Proteomes" id="UP000515804"/>
    </source>
</evidence>
<dbReference type="SUPFAM" id="SSF52540">
    <property type="entry name" value="P-loop containing nucleoside triphosphate hydrolases"/>
    <property type="match status" value="1"/>
</dbReference>
<dbReference type="InterPro" id="IPR017871">
    <property type="entry name" value="ABC_transporter-like_CS"/>
</dbReference>
<dbReference type="PROSITE" id="PS00211">
    <property type="entry name" value="ABC_TRANSPORTER_1"/>
    <property type="match status" value="1"/>
</dbReference>
<dbReference type="InterPro" id="IPR003593">
    <property type="entry name" value="AAA+_ATPase"/>
</dbReference>
<organism evidence="6 7">
    <name type="scientific">Thermomonas carbonis</name>
    <dbReference type="NCBI Taxonomy" id="1463158"/>
    <lineage>
        <taxon>Bacteria</taxon>
        <taxon>Pseudomonadati</taxon>
        <taxon>Pseudomonadota</taxon>
        <taxon>Gammaproteobacteria</taxon>
        <taxon>Lysobacterales</taxon>
        <taxon>Lysobacteraceae</taxon>
        <taxon>Thermomonas</taxon>
    </lineage>
</organism>
<dbReference type="CDD" id="cd03255">
    <property type="entry name" value="ABC_MJ0796_LolCDE_FtsE"/>
    <property type="match status" value="1"/>
</dbReference>
<reference evidence="6 7" key="1">
    <citation type="submission" date="2020-08" db="EMBL/GenBank/DDBJ databases">
        <title>Genome sequence of Thermomonas carbonis KCTC 42013T.</title>
        <authorList>
            <person name="Hyun D.-W."/>
            <person name="Bae J.-W."/>
        </authorList>
    </citation>
    <scope>NUCLEOTIDE SEQUENCE [LARGE SCALE GENOMIC DNA]</scope>
    <source>
        <strain evidence="6 7">KCTC 42013</strain>
    </source>
</reference>
<evidence type="ECO:0000259" key="5">
    <source>
        <dbReference type="PROSITE" id="PS50893"/>
    </source>
</evidence>
<dbReference type="RefSeq" id="WP_187551346.1">
    <property type="nucleotide sequence ID" value="NZ_BMZL01000002.1"/>
</dbReference>
<dbReference type="AlphaFoldDB" id="A0A7G9SLU7"/>
<dbReference type="GO" id="GO:0005524">
    <property type="term" value="F:ATP binding"/>
    <property type="evidence" value="ECO:0007669"/>
    <property type="project" value="UniProtKB-KW"/>
</dbReference>
<dbReference type="Gene3D" id="3.40.50.300">
    <property type="entry name" value="P-loop containing nucleotide triphosphate hydrolases"/>
    <property type="match status" value="1"/>
</dbReference>
<keyword evidence="7" id="KW-1185">Reference proteome</keyword>
<dbReference type="InterPro" id="IPR027417">
    <property type="entry name" value="P-loop_NTPase"/>
</dbReference>
<keyword evidence="2" id="KW-0547">Nucleotide-binding</keyword>
<dbReference type="GO" id="GO:0022857">
    <property type="term" value="F:transmembrane transporter activity"/>
    <property type="evidence" value="ECO:0007669"/>
    <property type="project" value="UniProtKB-ARBA"/>
</dbReference>
<evidence type="ECO:0000256" key="3">
    <source>
        <dbReference type="ARBA" id="ARBA00022840"/>
    </source>
</evidence>
<name>A0A7G9SLU7_9GAMM</name>
<dbReference type="InterPro" id="IPR017911">
    <property type="entry name" value="MacB-like_ATP-bd"/>
</dbReference>
<accession>A0A7G9SLU7</accession>
<dbReference type="GO" id="GO:0005886">
    <property type="term" value="C:plasma membrane"/>
    <property type="evidence" value="ECO:0007669"/>
    <property type="project" value="TreeGrafter"/>
</dbReference>
<gene>
    <name evidence="6" type="ORF">H9L16_08705</name>
</gene>
<keyword evidence="1" id="KW-0813">Transport</keyword>
<keyword evidence="3 6" id="KW-0067">ATP-binding</keyword>
<dbReference type="InterPro" id="IPR015854">
    <property type="entry name" value="ABC_transpr_LolD-like"/>
</dbReference>
<feature type="domain" description="ABC transporter" evidence="5">
    <location>
        <begin position="13"/>
        <end position="240"/>
    </location>
</feature>
<evidence type="ECO:0000313" key="6">
    <source>
        <dbReference type="EMBL" id="QNN68822.1"/>
    </source>
</evidence>
<dbReference type="EMBL" id="CP060719">
    <property type="protein sequence ID" value="QNN68822.1"/>
    <property type="molecule type" value="Genomic_DNA"/>
</dbReference>
<comment type="similarity">
    <text evidence="4">Belongs to the ABC transporter superfamily. Macrolide exporter (TC 3.A.1.122) family.</text>
</comment>